<sequence>MSKQMNLERPLQIKGSVLIGRAALLGSKTETDKQTNKQTDKEQGCTKKMHRGKKLKFVRLALVLDSSRAEACTLITPQQDVCWLKRDDGWTLQKRRAFF</sequence>
<proteinExistence type="predicted"/>
<keyword evidence="3" id="KW-1185">Reference proteome</keyword>
<evidence type="ECO:0000256" key="1">
    <source>
        <dbReference type="SAM" id="MobiDB-lite"/>
    </source>
</evidence>
<accession>K0SW53</accession>
<evidence type="ECO:0000313" key="3">
    <source>
        <dbReference type="Proteomes" id="UP000266841"/>
    </source>
</evidence>
<organism evidence="2 3">
    <name type="scientific">Thalassiosira oceanica</name>
    <name type="common">Marine diatom</name>
    <dbReference type="NCBI Taxonomy" id="159749"/>
    <lineage>
        <taxon>Eukaryota</taxon>
        <taxon>Sar</taxon>
        <taxon>Stramenopiles</taxon>
        <taxon>Ochrophyta</taxon>
        <taxon>Bacillariophyta</taxon>
        <taxon>Coscinodiscophyceae</taxon>
        <taxon>Thalassiosirophycidae</taxon>
        <taxon>Thalassiosirales</taxon>
        <taxon>Thalassiosiraceae</taxon>
        <taxon>Thalassiosira</taxon>
    </lineage>
</organism>
<dbReference type="EMBL" id="AGNL01010372">
    <property type="protein sequence ID" value="EJK69174.1"/>
    <property type="molecule type" value="Genomic_DNA"/>
</dbReference>
<comment type="caution">
    <text evidence="2">The sequence shown here is derived from an EMBL/GenBank/DDBJ whole genome shotgun (WGS) entry which is preliminary data.</text>
</comment>
<feature type="compositionally biased region" description="Basic and acidic residues" evidence="1">
    <location>
        <begin position="29"/>
        <end position="45"/>
    </location>
</feature>
<name>K0SW53_THAOC</name>
<protein>
    <submittedName>
        <fullName evidence="2">Uncharacterized protein</fullName>
    </submittedName>
</protein>
<evidence type="ECO:0000313" key="2">
    <source>
        <dbReference type="EMBL" id="EJK69174.1"/>
    </source>
</evidence>
<gene>
    <name evidence="2" type="ORF">THAOC_09600</name>
</gene>
<feature type="region of interest" description="Disordered" evidence="1">
    <location>
        <begin position="29"/>
        <end position="48"/>
    </location>
</feature>
<dbReference type="Proteomes" id="UP000266841">
    <property type="component" value="Unassembled WGS sequence"/>
</dbReference>
<dbReference type="AlphaFoldDB" id="K0SW53"/>
<reference evidence="2 3" key="1">
    <citation type="journal article" date="2012" name="Genome Biol.">
        <title>Genome and low-iron response of an oceanic diatom adapted to chronic iron limitation.</title>
        <authorList>
            <person name="Lommer M."/>
            <person name="Specht M."/>
            <person name="Roy A.S."/>
            <person name="Kraemer L."/>
            <person name="Andreson R."/>
            <person name="Gutowska M.A."/>
            <person name="Wolf J."/>
            <person name="Bergner S.V."/>
            <person name="Schilhabel M.B."/>
            <person name="Klostermeier U.C."/>
            <person name="Beiko R.G."/>
            <person name="Rosenstiel P."/>
            <person name="Hippler M."/>
            <person name="Laroche J."/>
        </authorList>
    </citation>
    <scope>NUCLEOTIDE SEQUENCE [LARGE SCALE GENOMIC DNA]</scope>
    <source>
        <strain evidence="2 3">CCMP1005</strain>
    </source>
</reference>